<dbReference type="OrthoDB" id="2546621at2759"/>
<evidence type="ECO:0000256" key="1">
    <source>
        <dbReference type="SAM" id="MobiDB-lite"/>
    </source>
</evidence>
<sequence>MDVARLFCGSAACKHFASQFAADNNGASQHGRMGLIKAFCCRSRSELSLWAFPARIRFILRRRRPIAWTCLRHLRVIRHLLQQLDGIAQFGISSRDASAFQARFLRVLQPRWAHTIIARRFAVRSAFQQQHPHLHKAFEKMEYDPVNRDAPAPRYELESSSEDEFEHSAGQPQEPYQLVGATLEPGSPLVVLIGNAGVAALSSLGTAPTQQLSLQSGSEQHAAVAVATSSSGTRITAALVAAPPQLRLARFHEIAQTIIAASKPSSIVIVDSYSPQEQIYRDPESEEEAGWEAAIRYLATPSYATNHTIDSKRLTPLRSPVSASGLGAAFLSKAVIDDRPAILTLLEDVSFQSHIQLYGSLASSRLSPAVSETLSTLTGLGGSNAGSHAKAGNTGSTLLDFATSRRVKPAANLAVLGDGNMYI</sequence>
<dbReference type="Proteomes" id="UP000014071">
    <property type="component" value="Unassembled WGS sequence"/>
</dbReference>
<reference evidence="3" key="1">
    <citation type="journal article" date="2013" name="Genome Announc.">
        <title>Draft genome sequence of the basidiomycetous yeast-like fungus Pseudozyma hubeiensis SY62, which produces an abundant amount of the biosurfactant mannosylerythritol lipids.</title>
        <authorList>
            <person name="Konishi M."/>
            <person name="Hatada Y."/>
            <person name="Horiuchi J."/>
        </authorList>
    </citation>
    <scope>NUCLEOTIDE SEQUENCE [LARGE SCALE GENOMIC DNA]</scope>
    <source>
        <strain evidence="3">SY62</strain>
    </source>
</reference>
<protein>
    <submittedName>
        <fullName evidence="2">Cystathionine beta-lyase</fullName>
    </submittedName>
</protein>
<name>R9NWR7_PSEHS</name>
<gene>
    <name evidence="2" type="ORF">PHSY_000629</name>
</gene>
<accession>R9NWR7</accession>
<dbReference type="eggNOG" id="ENOG502SF9S">
    <property type="taxonomic scope" value="Eukaryota"/>
</dbReference>
<keyword evidence="2" id="KW-0456">Lyase</keyword>
<dbReference type="STRING" id="1305764.R9NWR7"/>
<dbReference type="HOGENOM" id="CLU_053566_0_0_1"/>
<keyword evidence="3" id="KW-1185">Reference proteome</keyword>
<proteinExistence type="predicted"/>
<dbReference type="RefSeq" id="XP_012186655.1">
    <property type="nucleotide sequence ID" value="XM_012331265.1"/>
</dbReference>
<dbReference type="EMBL" id="DF238772">
    <property type="protein sequence ID" value="GAC93068.1"/>
    <property type="molecule type" value="Genomic_DNA"/>
</dbReference>
<feature type="region of interest" description="Disordered" evidence="1">
    <location>
        <begin position="149"/>
        <end position="169"/>
    </location>
</feature>
<dbReference type="GO" id="GO:0016829">
    <property type="term" value="F:lyase activity"/>
    <property type="evidence" value="ECO:0007669"/>
    <property type="project" value="UniProtKB-KW"/>
</dbReference>
<evidence type="ECO:0000313" key="3">
    <source>
        <dbReference type="Proteomes" id="UP000014071"/>
    </source>
</evidence>
<dbReference type="AlphaFoldDB" id="R9NWR7"/>
<organism evidence="2 3">
    <name type="scientific">Pseudozyma hubeiensis (strain SY62)</name>
    <name type="common">Yeast</name>
    <dbReference type="NCBI Taxonomy" id="1305764"/>
    <lineage>
        <taxon>Eukaryota</taxon>
        <taxon>Fungi</taxon>
        <taxon>Dikarya</taxon>
        <taxon>Basidiomycota</taxon>
        <taxon>Ustilaginomycotina</taxon>
        <taxon>Ustilaginomycetes</taxon>
        <taxon>Ustilaginales</taxon>
        <taxon>Ustilaginaceae</taxon>
        <taxon>Pseudozyma</taxon>
    </lineage>
</organism>
<dbReference type="GeneID" id="24105934"/>
<evidence type="ECO:0000313" key="2">
    <source>
        <dbReference type="EMBL" id="GAC93068.1"/>
    </source>
</evidence>